<name>A0A098LFI9_9BACT</name>
<feature type="transmembrane region" description="Helical" evidence="1">
    <location>
        <begin position="177"/>
        <end position="195"/>
    </location>
</feature>
<feature type="transmembrane region" description="Helical" evidence="1">
    <location>
        <begin position="388"/>
        <end position="406"/>
    </location>
</feature>
<feature type="transmembrane region" description="Helical" evidence="1">
    <location>
        <begin position="16"/>
        <end position="38"/>
    </location>
</feature>
<proteinExistence type="predicted"/>
<dbReference type="OrthoDB" id="973593at2"/>
<feature type="transmembrane region" description="Helical" evidence="1">
    <location>
        <begin position="146"/>
        <end position="165"/>
    </location>
</feature>
<dbReference type="InterPro" id="IPR011990">
    <property type="entry name" value="TPR-like_helical_dom_sf"/>
</dbReference>
<keyword evidence="3" id="KW-1185">Reference proteome</keyword>
<dbReference type="eggNOG" id="COG0457">
    <property type="taxonomic scope" value="Bacteria"/>
</dbReference>
<feature type="transmembrane region" description="Helical" evidence="1">
    <location>
        <begin position="246"/>
        <end position="265"/>
    </location>
</feature>
<dbReference type="RefSeq" id="WP_045463427.1">
    <property type="nucleotide sequence ID" value="NZ_BBLT01000004.1"/>
</dbReference>
<feature type="transmembrane region" description="Helical" evidence="1">
    <location>
        <begin position="314"/>
        <end position="333"/>
    </location>
</feature>
<comment type="caution">
    <text evidence="2">The sequence shown here is derived from an EMBL/GenBank/DDBJ whole genome shotgun (WGS) entry which is preliminary data.</text>
</comment>
<feature type="transmembrane region" description="Helical" evidence="1">
    <location>
        <begin position="201"/>
        <end position="234"/>
    </location>
</feature>
<accession>A0A098LFI9</accession>
<dbReference type="Proteomes" id="UP000030185">
    <property type="component" value="Unassembled WGS sequence"/>
</dbReference>
<evidence type="ECO:0000313" key="3">
    <source>
        <dbReference type="Proteomes" id="UP000030185"/>
    </source>
</evidence>
<evidence type="ECO:0000256" key="1">
    <source>
        <dbReference type="SAM" id="Phobius"/>
    </source>
</evidence>
<feature type="transmembrane region" description="Helical" evidence="1">
    <location>
        <begin position="117"/>
        <end position="134"/>
    </location>
</feature>
<keyword evidence="1" id="KW-0812">Transmembrane</keyword>
<feature type="transmembrane region" description="Helical" evidence="1">
    <location>
        <begin position="92"/>
        <end position="110"/>
    </location>
</feature>
<feature type="transmembrane region" description="Helical" evidence="1">
    <location>
        <begin position="277"/>
        <end position="294"/>
    </location>
</feature>
<protein>
    <recommendedName>
        <fullName evidence="4">Tetratricopeptide repeat protein</fullName>
    </recommendedName>
</protein>
<keyword evidence="1" id="KW-1133">Transmembrane helix</keyword>
<dbReference type="Gene3D" id="1.25.40.10">
    <property type="entry name" value="Tetratricopeptide repeat domain"/>
    <property type="match status" value="2"/>
</dbReference>
<dbReference type="EMBL" id="BBLT01000004">
    <property type="protein sequence ID" value="GAL85224.1"/>
    <property type="molecule type" value="Genomic_DNA"/>
</dbReference>
<organism evidence="2 3">
    <name type="scientific">Sporocytophaga myxococcoides</name>
    <dbReference type="NCBI Taxonomy" id="153721"/>
    <lineage>
        <taxon>Bacteria</taxon>
        <taxon>Pseudomonadati</taxon>
        <taxon>Bacteroidota</taxon>
        <taxon>Cytophagia</taxon>
        <taxon>Cytophagales</taxon>
        <taxon>Cytophagaceae</taxon>
        <taxon>Sporocytophaga</taxon>
    </lineage>
</organism>
<dbReference type="SUPFAM" id="SSF48452">
    <property type="entry name" value="TPR-like"/>
    <property type="match status" value="2"/>
</dbReference>
<dbReference type="AlphaFoldDB" id="A0A098LFI9"/>
<dbReference type="STRING" id="153721.MYP_2453"/>
<gene>
    <name evidence="2" type="ORF">MYP_2453</name>
</gene>
<evidence type="ECO:0000313" key="2">
    <source>
        <dbReference type="EMBL" id="GAL85224.1"/>
    </source>
</evidence>
<sequence length="1006" mass="115696">MNSIYFWNSWKKSQKIVFISAIGLSALALMYFFTGWYLEDKLVIRWEVDSTAETLDTPIDTFVKHLFKYTVESDSYLLSQTFKGSSLHLNPLTSYIYFGLCVAAIIILLTTFTYLDLIWYGAAMLVFTLFLSTLKTDLLGVFKIYGNQFLAGMLVVYLVPSYYFQAFKKNTAFSVRLGVFTAITVVLSILLGKFSEVSTPFYYMANFGIAVPIALTILFLFLISFEIINSFVFLTAGTKNMAGKNSILNFIIISALYLGNLLLLLLKKMLILQWDSLILNAFWIFLISSIVGLWGYKKRAPLFYDIIPFRPFGAYFYMGLAIISLSVCGYAFISANDPLKESIEYAIIYLHLGIGASYFLYIIYNFYELFPRNIKVYDIVYQPKRLPFFMVRGIGLVVVLALFLYSNRFAYHLCISGYNNGIGDVYLHEQNILLAKHYYREGVINDFQNHRSNYSLGLIAEKENNRREAVDYFASASVKRPMAEAYVNLSRIYFQENMFFPALFTLQEGLQKFPENGMIQNNLGLLYMNKSMSDSTYFHLTHSEKNLKENKAVAAGNILNFLTRKGLTTEADSISSQGIFEDAIAYQTNKLSILNFNGKKYKSGLKNDFVRDSILSLESFSYLNNITLNHLKDGNKEILDQLQSFAKWQGNEDYKEQLTYLTALYFYYNNEGLKGKVILDNIRLNSSFAPTYNSVLGLWMMQHDLYKVAIDYFSKSRAELKSSNILYYAISLMETGDFEGSKIILMQLNSIPDKNINKITENLLKIINTSGIGEVKLWSDELKLQFIHYKKAFLNTEQIKELYNSMSRGDAKIEVTADLMNFYLSQNKIQEADYFFGALGVIEKEENDAQSFLNRIYLKYLAYKGEYEELNKQLSKVYLNAEDSKLKSYFKALYDEFRANTQNAILNFDKALQLNPFNEEVRIAAALFYQKNKQSEKAYDILLKGIEINRYSVPLIKAYALQAVRINLVSYGESILEDLKLYVSASEFSKFLKIFQEEIAKNQDAD</sequence>
<evidence type="ECO:0008006" key="4">
    <source>
        <dbReference type="Google" id="ProtNLM"/>
    </source>
</evidence>
<keyword evidence="1" id="KW-0472">Membrane</keyword>
<feature type="transmembrane region" description="Helical" evidence="1">
    <location>
        <begin position="345"/>
        <end position="367"/>
    </location>
</feature>
<reference evidence="2 3" key="1">
    <citation type="submission" date="2014-09" db="EMBL/GenBank/DDBJ databases">
        <title>Sporocytophaga myxococcoides PG-01 genome sequencing.</title>
        <authorList>
            <person name="Liu L."/>
            <person name="Gao P.J."/>
            <person name="Chen G.J."/>
            <person name="Wang L.S."/>
        </authorList>
    </citation>
    <scope>NUCLEOTIDE SEQUENCE [LARGE SCALE GENOMIC DNA]</scope>
    <source>
        <strain evidence="2 3">PG-01</strain>
    </source>
</reference>